<dbReference type="Gramene" id="PGSC0003DMT400084924">
    <property type="protein sequence ID" value="PGSC0003DMT400084924"/>
    <property type="gene ID" value="PGSC0003DMG400034495"/>
</dbReference>
<reference evidence="3" key="1">
    <citation type="journal article" date="2011" name="Nature">
        <title>Genome sequence and analysis of the tuber crop potato.</title>
        <authorList>
            <consortium name="The Potato Genome Sequencing Consortium"/>
        </authorList>
    </citation>
    <scope>NUCLEOTIDE SEQUENCE [LARGE SCALE GENOMIC DNA]</scope>
    <source>
        <strain evidence="3">cv. DM1-3 516 R44</strain>
    </source>
</reference>
<protein>
    <submittedName>
        <fullName evidence="2">Uncharacterized protein</fullName>
    </submittedName>
</protein>
<proteinExistence type="predicted"/>
<organism evidence="2 3">
    <name type="scientific">Solanum tuberosum</name>
    <name type="common">Potato</name>
    <dbReference type="NCBI Taxonomy" id="4113"/>
    <lineage>
        <taxon>Eukaryota</taxon>
        <taxon>Viridiplantae</taxon>
        <taxon>Streptophyta</taxon>
        <taxon>Embryophyta</taxon>
        <taxon>Tracheophyta</taxon>
        <taxon>Spermatophyta</taxon>
        <taxon>Magnoliopsida</taxon>
        <taxon>eudicotyledons</taxon>
        <taxon>Gunneridae</taxon>
        <taxon>Pentapetalae</taxon>
        <taxon>asterids</taxon>
        <taxon>lamiids</taxon>
        <taxon>Solanales</taxon>
        <taxon>Solanaceae</taxon>
        <taxon>Solanoideae</taxon>
        <taxon>Solaneae</taxon>
        <taxon>Solanum</taxon>
    </lineage>
</organism>
<dbReference type="AlphaFoldDB" id="M1D8D2"/>
<evidence type="ECO:0000313" key="3">
    <source>
        <dbReference type="Proteomes" id="UP000011115"/>
    </source>
</evidence>
<feature type="region of interest" description="Disordered" evidence="1">
    <location>
        <begin position="1"/>
        <end position="52"/>
    </location>
</feature>
<reference evidence="2" key="2">
    <citation type="submission" date="2015-06" db="UniProtKB">
        <authorList>
            <consortium name="EnsemblPlants"/>
        </authorList>
    </citation>
    <scope>IDENTIFICATION</scope>
    <source>
        <strain evidence="2">DM1-3 516 R44</strain>
    </source>
</reference>
<evidence type="ECO:0000256" key="1">
    <source>
        <dbReference type="SAM" id="MobiDB-lite"/>
    </source>
</evidence>
<dbReference type="HOGENOM" id="CLU_029307_7_3_1"/>
<dbReference type="PaxDb" id="4113-PGSC0003DMT400084924"/>
<dbReference type="Proteomes" id="UP000011115">
    <property type="component" value="Unassembled WGS sequence"/>
</dbReference>
<keyword evidence="3" id="KW-1185">Reference proteome</keyword>
<feature type="compositionally biased region" description="Basic and acidic residues" evidence="1">
    <location>
        <begin position="7"/>
        <end position="39"/>
    </location>
</feature>
<evidence type="ECO:0000313" key="2">
    <source>
        <dbReference type="EnsemblPlants" id="PGSC0003DMT400084924"/>
    </source>
</evidence>
<accession>M1D8D2</accession>
<dbReference type="EnsemblPlants" id="PGSC0003DMT400084924">
    <property type="protein sequence ID" value="PGSC0003DMT400084924"/>
    <property type="gene ID" value="PGSC0003DMG400034495"/>
</dbReference>
<sequence length="118" mass="13216">MGKPKVAGRDMPPRHARARDFKRDEKIAELSKERKESKKASASGRIPIDPTIPSWRHRLYTTANFFLAARDVDRMVEAKVATEARTKKHNETQYDNPGAIIELQTNAAGNNATDEANA</sequence>
<name>M1D8D2_SOLTU</name>
<dbReference type="InParanoid" id="M1D8D2"/>